<dbReference type="PROSITE" id="PS50090">
    <property type="entry name" value="MYB_LIKE"/>
    <property type="match status" value="1"/>
</dbReference>
<accession>A0A8S0RKH4</accession>
<evidence type="ECO:0000259" key="7">
    <source>
        <dbReference type="PROSITE" id="PS50090"/>
    </source>
</evidence>
<evidence type="ECO:0000256" key="5">
    <source>
        <dbReference type="ARBA" id="ARBA00023242"/>
    </source>
</evidence>
<dbReference type="OrthoDB" id="691673at2759"/>
<proteinExistence type="predicted"/>
<reference evidence="8 9" key="1">
    <citation type="submission" date="2019-12" db="EMBL/GenBank/DDBJ databases">
        <authorList>
            <person name="Alioto T."/>
            <person name="Alioto T."/>
            <person name="Gomez Garrido J."/>
        </authorList>
    </citation>
    <scope>NUCLEOTIDE SEQUENCE [LARGE SCALE GENOMIC DNA]</scope>
</reference>
<dbReference type="Pfam" id="PF13837">
    <property type="entry name" value="Myb_DNA-bind_4"/>
    <property type="match status" value="1"/>
</dbReference>
<dbReference type="InterPro" id="IPR044822">
    <property type="entry name" value="Myb_DNA-bind_4"/>
</dbReference>
<dbReference type="Gramene" id="OE9A117526T1">
    <property type="protein sequence ID" value="OE9A117526C1"/>
    <property type="gene ID" value="OE9A117526"/>
</dbReference>
<feature type="domain" description="Myb-like" evidence="7">
    <location>
        <begin position="29"/>
        <end position="85"/>
    </location>
</feature>
<evidence type="ECO:0000256" key="1">
    <source>
        <dbReference type="ARBA" id="ARBA00004123"/>
    </source>
</evidence>
<feature type="region of interest" description="Disordered" evidence="6">
    <location>
        <begin position="124"/>
        <end position="171"/>
    </location>
</feature>
<dbReference type="PANTHER" id="PTHR21654:SF66">
    <property type="entry name" value="TRIHELIX TRANSCRIPTION FACTOR GT-3B"/>
    <property type="match status" value="1"/>
</dbReference>
<organism evidence="8 9">
    <name type="scientific">Olea europaea subsp. europaea</name>
    <dbReference type="NCBI Taxonomy" id="158383"/>
    <lineage>
        <taxon>Eukaryota</taxon>
        <taxon>Viridiplantae</taxon>
        <taxon>Streptophyta</taxon>
        <taxon>Embryophyta</taxon>
        <taxon>Tracheophyta</taxon>
        <taxon>Spermatophyta</taxon>
        <taxon>Magnoliopsida</taxon>
        <taxon>eudicotyledons</taxon>
        <taxon>Gunneridae</taxon>
        <taxon>Pentapetalae</taxon>
        <taxon>asterids</taxon>
        <taxon>lamiids</taxon>
        <taxon>Lamiales</taxon>
        <taxon>Oleaceae</taxon>
        <taxon>Oleeae</taxon>
        <taxon>Olea</taxon>
    </lineage>
</organism>
<dbReference type="PANTHER" id="PTHR21654">
    <property type="entry name" value="FI21293P1"/>
    <property type="match status" value="1"/>
</dbReference>
<evidence type="ECO:0000256" key="2">
    <source>
        <dbReference type="ARBA" id="ARBA00023015"/>
    </source>
</evidence>
<keyword evidence="2" id="KW-0805">Transcription regulation</keyword>
<keyword evidence="3" id="KW-0238">DNA-binding</keyword>
<gene>
    <name evidence="8" type="ORF">OLEA9_A117526</name>
</gene>
<dbReference type="Proteomes" id="UP000594638">
    <property type="component" value="Unassembled WGS sequence"/>
</dbReference>
<evidence type="ECO:0000313" key="8">
    <source>
        <dbReference type="EMBL" id="CAA2979744.1"/>
    </source>
</evidence>
<dbReference type="GO" id="GO:0006355">
    <property type="term" value="P:regulation of DNA-templated transcription"/>
    <property type="evidence" value="ECO:0007669"/>
    <property type="project" value="UniProtKB-ARBA"/>
</dbReference>
<dbReference type="InterPro" id="IPR001005">
    <property type="entry name" value="SANT/Myb"/>
</dbReference>
<dbReference type="GO" id="GO:0003677">
    <property type="term" value="F:DNA binding"/>
    <property type="evidence" value="ECO:0007669"/>
    <property type="project" value="UniProtKB-KW"/>
</dbReference>
<feature type="compositionally biased region" description="Polar residues" evidence="6">
    <location>
        <begin position="160"/>
        <end position="171"/>
    </location>
</feature>
<name>A0A8S0RKH4_OLEEU</name>
<evidence type="ECO:0000313" key="9">
    <source>
        <dbReference type="Proteomes" id="UP000594638"/>
    </source>
</evidence>
<comment type="subcellular location">
    <subcellularLocation>
        <location evidence="1">Nucleus</location>
    </subcellularLocation>
</comment>
<dbReference type="Gene3D" id="1.10.10.60">
    <property type="entry name" value="Homeodomain-like"/>
    <property type="match status" value="1"/>
</dbReference>
<dbReference type="AlphaFoldDB" id="A0A8S0RKH4"/>
<dbReference type="EMBL" id="CACTIH010003633">
    <property type="protein sequence ID" value="CAA2979744.1"/>
    <property type="molecule type" value="Genomic_DNA"/>
</dbReference>
<evidence type="ECO:0000256" key="3">
    <source>
        <dbReference type="ARBA" id="ARBA00023125"/>
    </source>
</evidence>
<keyword evidence="4" id="KW-0804">Transcription</keyword>
<dbReference type="CDD" id="cd12203">
    <property type="entry name" value="GT1"/>
    <property type="match status" value="1"/>
</dbReference>
<dbReference type="GO" id="GO:0005634">
    <property type="term" value="C:nucleus"/>
    <property type="evidence" value="ECO:0007669"/>
    <property type="project" value="UniProtKB-SubCell"/>
</dbReference>
<evidence type="ECO:0000256" key="6">
    <source>
        <dbReference type="SAM" id="MobiDB-lite"/>
    </source>
</evidence>
<comment type="caution">
    <text evidence="8">The sequence shown here is derived from an EMBL/GenBank/DDBJ whole genome shotgun (WGS) entry which is preliminary data.</text>
</comment>
<protein>
    <recommendedName>
        <fullName evidence="7">Myb-like domain-containing protein</fullName>
    </recommendedName>
</protein>
<sequence>MEGYAQYRHHYTVNIDTASATAGDRFPQWSIQETLNFLMIRGELDQNFMETKRNKLLWELISMKMKEKGYNKSSEQCKCKWKNLVTRYKGYATMEAEDMRQQFPFYNELHAIFVARMQRMVSFEAEDGSNSKKKAVQEISSDEENNSDGAKKKRKIKGNANPSGSSSSTGKLNITNIKEILENFMKQQIQMENQWIKAYEEREEERRIKEMEWRQTMEDLENERIMMDSRWREIEEQRRIREETRAKKMDFLITTILNKLTREDL</sequence>
<dbReference type="FunFam" id="1.10.10.60:FF:000032">
    <property type="entry name" value="Zinc finger and SCAN domain-containing 20"/>
    <property type="match status" value="1"/>
</dbReference>
<keyword evidence="5" id="KW-0539">Nucleus</keyword>
<keyword evidence="9" id="KW-1185">Reference proteome</keyword>
<evidence type="ECO:0000256" key="4">
    <source>
        <dbReference type="ARBA" id="ARBA00023163"/>
    </source>
</evidence>